<evidence type="ECO:0000313" key="1">
    <source>
        <dbReference type="EMBL" id="AKP78566.1"/>
    </source>
</evidence>
<evidence type="ECO:0000313" key="2">
    <source>
        <dbReference type="Proteomes" id="UP000036410"/>
    </source>
</evidence>
<dbReference type="RefSeq" id="WP_049165821.1">
    <property type="nucleotide sequence ID" value="NZ_CP010586.1"/>
</dbReference>
<organism evidence="1 2">
    <name type="scientific">Priestia megaterium Q3</name>
    <dbReference type="NCBI Taxonomy" id="1452722"/>
    <lineage>
        <taxon>Bacteria</taxon>
        <taxon>Bacillati</taxon>
        <taxon>Bacillota</taxon>
        <taxon>Bacilli</taxon>
        <taxon>Bacillales</taxon>
        <taxon>Bacillaceae</taxon>
        <taxon>Priestia</taxon>
    </lineage>
</organism>
<dbReference type="EMBL" id="CP010586">
    <property type="protein sequence ID" value="AKP78566.1"/>
    <property type="molecule type" value="Genomic_DNA"/>
</dbReference>
<sequence>MSLTKIITYDLLHSGEQDSPFLEVIRRYNNVKITSSCYVVETADSPQEIRNKLFQYMNINDRIFVSNLKTGSVGTNIIGNPQKFIDMKKE</sequence>
<name>A0A806U2I4_PRIMG</name>
<dbReference type="AlphaFoldDB" id="A0A806U2I4"/>
<protein>
    <submittedName>
        <fullName evidence="1">Uncharacterized protein</fullName>
    </submittedName>
</protein>
<gene>
    <name evidence="1" type="ORF">AS52_03605</name>
</gene>
<reference evidence="1 2" key="1">
    <citation type="submission" date="2015-01" db="EMBL/GenBank/DDBJ databases">
        <title>Genome sequence of bacillus megaterium Q3.</title>
        <authorList>
            <person name="Wang Y."/>
            <person name="Luo K."/>
            <person name="Bai L."/>
            <person name="Luo F."/>
        </authorList>
    </citation>
    <scope>NUCLEOTIDE SEQUENCE [LARGE SCALE GENOMIC DNA]</scope>
    <source>
        <strain evidence="1 2">Q3</strain>
    </source>
</reference>
<accession>A0A806U2I4</accession>
<dbReference type="Proteomes" id="UP000036410">
    <property type="component" value="Chromosome"/>
</dbReference>
<proteinExistence type="predicted"/>